<evidence type="ECO:0000313" key="6">
    <source>
        <dbReference type="EMBL" id="WZC50800.1"/>
    </source>
</evidence>
<reference evidence="7" key="1">
    <citation type="submission" date="2024-04" db="EMBL/GenBank/DDBJ databases">
        <title>Phylogenomic analyses of a clade within the roseobacter group suggest taxonomic reassignments of species of the genera Aestuariivita, Citreicella, Loktanella, Nautella, Pelagibaca, Ruegeria, Thalassobius, Thiobacimonas and Tropicibacter, and the proposal o.</title>
        <authorList>
            <person name="Jeon C.O."/>
        </authorList>
    </citation>
    <scope>NUCLEOTIDE SEQUENCE [LARGE SCALE GENOMIC DNA]</scope>
    <source>
        <strain evidence="7">BS5-3</strain>
    </source>
</reference>
<evidence type="ECO:0000313" key="7">
    <source>
        <dbReference type="Proteomes" id="UP001440612"/>
    </source>
</evidence>
<dbReference type="Gene3D" id="1.10.760.10">
    <property type="entry name" value="Cytochrome c-like domain"/>
    <property type="match status" value="1"/>
</dbReference>
<organism evidence="6 7">
    <name type="scientific">Yoonia phaeophyticola</name>
    <dbReference type="NCBI Taxonomy" id="3137369"/>
    <lineage>
        <taxon>Bacteria</taxon>
        <taxon>Pseudomonadati</taxon>
        <taxon>Pseudomonadota</taxon>
        <taxon>Alphaproteobacteria</taxon>
        <taxon>Rhodobacterales</taxon>
        <taxon>Paracoccaceae</taxon>
        <taxon>Yoonia</taxon>
    </lineage>
</organism>
<dbReference type="RefSeq" id="WP_044040526.1">
    <property type="nucleotide sequence ID" value="NZ_CP150951.2"/>
</dbReference>
<dbReference type="PROSITE" id="PS51007">
    <property type="entry name" value="CYTC"/>
    <property type="match status" value="1"/>
</dbReference>
<evidence type="ECO:0000256" key="1">
    <source>
        <dbReference type="ARBA" id="ARBA00022617"/>
    </source>
</evidence>
<feature type="domain" description="Cytochrome c" evidence="5">
    <location>
        <begin position="52"/>
        <end position="138"/>
    </location>
</feature>
<name>A0ABZ2VBH2_9RHOB</name>
<dbReference type="InterPro" id="IPR009056">
    <property type="entry name" value="Cyt_c-like_dom"/>
</dbReference>
<evidence type="ECO:0000256" key="2">
    <source>
        <dbReference type="ARBA" id="ARBA00022723"/>
    </source>
</evidence>
<dbReference type="Pfam" id="PF00034">
    <property type="entry name" value="Cytochrom_C"/>
    <property type="match status" value="1"/>
</dbReference>
<accession>A0ABZ2VBH2</accession>
<evidence type="ECO:0000256" key="4">
    <source>
        <dbReference type="PROSITE-ProRule" id="PRU00433"/>
    </source>
</evidence>
<keyword evidence="3 4" id="KW-0408">Iron</keyword>
<gene>
    <name evidence="6" type="ORF">AABB29_09405</name>
</gene>
<evidence type="ECO:0000256" key="3">
    <source>
        <dbReference type="ARBA" id="ARBA00023004"/>
    </source>
</evidence>
<dbReference type="Proteomes" id="UP001440612">
    <property type="component" value="Chromosome"/>
</dbReference>
<keyword evidence="1 4" id="KW-0349">Heme</keyword>
<keyword evidence="2 4" id="KW-0479">Metal-binding</keyword>
<protein>
    <submittedName>
        <fullName evidence="6">Cytochrome c</fullName>
    </submittedName>
</protein>
<evidence type="ECO:0000259" key="5">
    <source>
        <dbReference type="PROSITE" id="PS51007"/>
    </source>
</evidence>
<proteinExistence type="predicted"/>
<dbReference type="InterPro" id="IPR036909">
    <property type="entry name" value="Cyt_c-like_dom_sf"/>
</dbReference>
<dbReference type="SUPFAM" id="SSF46626">
    <property type="entry name" value="Cytochrome c"/>
    <property type="match status" value="1"/>
</dbReference>
<sequence>MKSTIAIAAILVAGGVGYAMWPTVPHTTTTDVAIAMEDGVLANVLLPNTLSQNAQIGQLAYEAKCAACHGVNAAGQDGVAPPLVHVIYEPSHHGDEAFQRAAAMGVRGHHWPFGDMPPVEGVTRGDVTMIIAYIRELQRANGIN</sequence>
<dbReference type="EMBL" id="CP150951">
    <property type="protein sequence ID" value="WZC50800.1"/>
    <property type="molecule type" value="Genomic_DNA"/>
</dbReference>
<keyword evidence="7" id="KW-1185">Reference proteome</keyword>